<evidence type="ECO:0000313" key="1">
    <source>
        <dbReference type="Proteomes" id="UP000035680"/>
    </source>
</evidence>
<keyword evidence="1" id="KW-1185">Reference proteome</keyword>
<dbReference type="AlphaFoldDB" id="A0A0K0G3H6"/>
<name>A0A0K0G3H6_STRVS</name>
<dbReference type="WBParaSite" id="SVE_1928100.1">
    <property type="protein sequence ID" value="SVE_1928100.1"/>
    <property type="gene ID" value="SVE_1928100"/>
</dbReference>
<evidence type="ECO:0000313" key="2">
    <source>
        <dbReference type="WBParaSite" id="SVE_1928100.1"/>
    </source>
</evidence>
<reference evidence="1" key="1">
    <citation type="submission" date="2014-07" db="EMBL/GenBank/DDBJ databases">
        <authorList>
            <person name="Martin A.A"/>
            <person name="De Silva N."/>
        </authorList>
    </citation>
    <scope>NUCLEOTIDE SEQUENCE</scope>
</reference>
<reference evidence="2" key="2">
    <citation type="submission" date="2015-08" db="UniProtKB">
        <authorList>
            <consortium name="WormBaseParasite"/>
        </authorList>
    </citation>
    <scope>IDENTIFICATION</scope>
</reference>
<dbReference type="Proteomes" id="UP000035680">
    <property type="component" value="Unassembled WGS sequence"/>
</dbReference>
<proteinExistence type="predicted"/>
<organism evidence="1 2">
    <name type="scientific">Strongyloides venezuelensis</name>
    <name type="common">Threadworm</name>
    <dbReference type="NCBI Taxonomy" id="75913"/>
    <lineage>
        <taxon>Eukaryota</taxon>
        <taxon>Metazoa</taxon>
        <taxon>Ecdysozoa</taxon>
        <taxon>Nematoda</taxon>
        <taxon>Chromadorea</taxon>
        <taxon>Rhabditida</taxon>
        <taxon>Tylenchina</taxon>
        <taxon>Panagrolaimomorpha</taxon>
        <taxon>Strongyloidoidea</taxon>
        <taxon>Strongyloididae</taxon>
        <taxon>Strongyloides</taxon>
    </lineage>
</organism>
<accession>A0A0K0G3H6</accession>
<protein>
    <submittedName>
        <fullName evidence="2">Uncharacterized protein</fullName>
    </submittedName>
</protein>
<sequence>MSQPVLNRKFIFSCKLINAEKIRSKENIPSNERMKIALIYAYAKIELLEQYVFKLRCRFLHNIRYNGSLTLNLLLYYPHGYKRNVGRPREIYLDNIKKHNL</sequence>